<protein>
    <submittedName>
        <fullName evidence="1">Uncharacterized protein</fullName>
    </submittedName>
</protein>
<dbReference type="AlphaFoldDB" id="A0A8X7UW60"/>
<evidence type="ECO:0000313" key="1">
    <source>
        <dbReference type="EMBL" id="KAG2290751.1"/>
    </source>
</evidence>
<dbReference type="EMBL" id="JAAMPC010000006">
    <property type="protein sequence ID" value="KAG2309424.1"/>
    <property type="molecule type" value="Genomic_DNA"/>
</dbReference>
<dbReference type="Proteomes" id="UP000886595">
    <property type="component" value="Unassembled WGS sequence"/>
</dbReference>
<comment type="caution">
    <text evidence="1">The sequence shown here is derived from an EMBL/GenBank/DDBJ whole genome shotgun (WGS) entry which is preliminary data.</text>
</comment>
<sequence>MGRGNSENSNNNEYMNIDEEVGKLKDVAQILVYPDRRPLPQCIQDLVGSTFTYQLKLSHSTSPPSISLSPYLKSLTATSVHHCRTLLKGAITTLETISLEQ</sequence>
<dbReference type="EMBL" id="JAAMPC010000010">
    <property type="protein sequence ID" value="KAG2290751.1"/>
    <property type="molecule type" value="Genomic_DNA"/>
</dbReference>
<proteinExistence type="predicted"/>
<accession>A0A8X7UW60</accession>
<reference evidence="1 3" key="1">
    <citation type="submission" date="2020-02" db="EMBL/GenBank/DDBJ databases">
        <authorList>
            <person name="Ma Q."/>
            <person name="Huang Y."/>
            <person name="Song X."/>
            <person name="Pei D."/>
        </authorList>
    </citation>
    <scope>NUCLEOTIDE SEQUENCE [LARGE SCALE GENOMIC DNA]</scope>
    <source>
        <strain evidence="1">Sxm20200214</strain>
        <tissue evidence="1">Leaf</tissue>
    </source>
</reference>
<evidence type="ECO:0000313" key="3">
    <source>
        <dbReference type="Proteomes" id="UP000886595"/>
    </source>
</evidence>
<organism evidence="1 3">
    <name type="scientific">Brassica carinata</name>
    <name type="common">Ethiopian mustard</name>
    <name type="synonym">Abyssinian cabbage</name>
    <dbReference type="NCBI Taxonomy" id="52824"/>
    <lineage>
        <taxon>Eukaryota</taxon>
        <taxon>Viridiplantae</taxon>
        <taxon>Streptophyta</taxon>
        <taxon>Embryophyta</taxon>
        <taxon>Tracheophyta</taxon>
        <taxon>Spermatophyta</taxon>
        <taxon>Magnoliopsida</taxon>
        <taxon>eudicotyledons</taxon>
        <taxon>Gunneridae</taxon>
        <taxon>Pentapetalae</taxon>
        <taxon>rosids</taxon>
        <taxon>malvids</taxon>
        <taxon>Brassicales</taxon>
        <taxon>Brassicaceae</taxon>
        <taxon>Brassiceae</taxon>
        <taxon>Brassica</taxon>
    </lineage>
</organism>
<keyword evidence="3" id="KW-1185">Reference proteome</keyword>
<gene>
    <name evidence="2" type="ORF">Bca52824_029172</name>
    <name evidence="1" type="ORF">Bca52824_050355</name>
</gene>
<evidence type="ECO:0000313" key="2">
    <source>
        <dbReference type="EMBL" id="KAG2309424.1"/>
    </source>
</evidence>
<name>A0A8X7UW60_BRACI</name>